<keyword evidence="6" id="KW-1185">Reference proteome</keyword>
<sequence length="515" mass="57189">MPRLLIPRISCLVLLCFGVLAITSCHRQRSDRGTVVFLIESSPTSLDPRVGTDAQSEHIDELLFDGLVERDASFRVKPGLADSWEQPDPLTVIFHLHPNVHFSDGRPLTSRDVLWTIRSMRDGTVITAKGASYASVASMAAPDPLTVVLHLKEPDNFLLTNLSAGAMGIVPYGSGRDFWRHPIGSGPFRFVSQEIDKEVIVERNPQSWNTEGNGNIERVRFAVVPEPVTRALELRKGSADLESNSLTPDMLPELAREKDLAIDSKAGTQVQYLAFNTVDPVLRDARVRQAIACAIDIPLILKTLQAGRAQPTVSLLPATHWAWTGDVDRYDFDPSRAERLLEEAGYPRKAGGVRLHLTLKTSTDEGTRQLAATLQQQLAAVGIDLDIRSYEAATYIQDLNRGSFQIYALRWVGGNEQPDIFAYAFSSARIPPKGANRGRYRNPELDALLADASSSTDQERRRKDYVQVQQILARDLPAFNLWYKDSIVVHNRRISGISVSPSGSFDFLRSAHVQM</sequence>
<dbReference type="PROSITE" id="PS51257">
    <property type="entry name" value="PROKAR_LIPOPROTEIN"/>
    <property type="match status" value="1"/>
</dbReference>
<dbReference type="InterPro" id="IPR030678">
    <property type="entry name" value="Peptide/Ni-bd"/>
</dbReference>
<dbReference type="Gene3D" id="3.10.105.10">
    <property type="entry name" value="Dipeptide-binding Protein, Domain 3"/>
    <property type="match status" value="1"/>
</dbReference>
<evidence type="ECO:0000259" key="4">
    <source>
        <dbReference type="Pfam" id="PF00496"/>
    </source>
</evidence>
<keyword evidence="3" id="KW-0732">Signal</keyword>
<protein>
    <submittedName>
        <fullName evidence="5">ABC transporter substrate-binding protein</fullName>
    </submittedName>
</protein>
<proteinExistence type="inferred from homology"/>
<evidence type="ECO:0000313" key="6">
    <source>
        <dbReference type="Proteomes" id="UP001596091"/>
    </source>
</evidence>
<dbReference type="PANTHER" id="PTHR30290:SF9">
    <property type="entry name" value="OLIGOPEPTIDE-BINDING PROTEIN APPA"/>
    <property type="match status" value="1"/>
</dbReference>
<dbReference type="EMBL" id="JBHSPH010000010">
    <property type="protein sequence ID" value="MFC5864809.1"/>
    <property type="molecule type" value="Genomic_DNA"/>
</dbReference>
<keyword evidence="2" id="KW-0813">Transport</keyword>
<organism evidence="5 6">
    <name type="scientific">Acidicapsa dinghuensis</name>
    <dbReference type="NCBI Taxonomy" id="2218256"/>
    <lineage>
        <taxon>Bacteria</taxon>
        <taxon>Pseudomonadati</taxon>
        <taxon>Acidobacteriota</taxon>
        <taxon>Terriglobia</taxon>
        <taxon>Terriglobales</taxon>
        <taxon>Acidobacteriaceae</taxon>
        <taxon>Acidicapsa</taxon>
    </lineage>
</organism>
<dbReference type="RefSeq" id="WP_263332503.1">
    <property type="nucleotide sequence ID" value="NZ_JAGSYH010000001.1"/>
</dbReference>
<dbReference type="InterPro" id="IPR039424">
    <property type="entry name" value="SBP_5"/>
</dbReference>
<accession>A0ABW1ELK5</accession>
<reference evidence="6" key="1">
    <citation type="journal article" date="2019" name="Int. J. Syst. Evol. Microbiol.">
        <title>The Global Catalogue of Microorganisms (GCM) 10K type strain sequencing project: providing services to taxonomists for standard genome sequencing and annotation.</title>
        <authorList>
            <consortium name="The Broad Institute Genomics Platform"/>
            <consortium name="The Broad Institute Genome Sequencing Center for Infectious Disease"/>
            <person name="Wu L."/>
            <person name="Ma J."/>
        </authorList>
    </citation>
    <scope>NUCLEOTIDE SEQUENCE [LARGE SCALE GENOMIC DNA]</scope>
    <source>
        <strain evidence="6">JCM 4087</strain>
    </source>
</reference>
<dbReference type="CDD" id="cd00995">
    <property type="entry name" value="PBP2_NikA_DppA_OppA_like"/>
    <property type="match status" value="1"/>
</dbReference>
<dbReference type="InterPro" id="IPR000914">
    <property type="entry name" value="SBP_5_dom"/>
</dbReference>
<gene>
    <name evidence="5" type="ORF">ACFPT7_21050</name>
</gene>
<evidence type="ECO:0000256" key="2">
    <source>
        <dbReference type="ARBA" id="ARBA00022448"/>
    </source>
</evidence>
<dbReference type="Gene3D" id="3.40.190.10">
    <property type="entry name" value="Periplasmic binding protein-like II"/>
    <property type="match status" value="1"/>
</dbReference>
<dbReference type="PANTHER" id="PTHR30290">
    <property type="entry name" value="PERIPLASMIC BINDING COMPONENT OF ABC TRANSPORTER"/>
    <property type="match status" value="1"/>
</dbReference>
<evidence type="ECO:0000313" key="5">
    <source>
        <dbReference type="EMBL" id="MFC5864809.1"/>
    </source>
</evidence>
<feature type="domain" description="Solute-binding protein family 5" evidence="4">
    <location>
        <begin position="76"/>
        <end position="428"/>
    </location>
</feature>
<dbReference type="SUPFAM" id="SSF53850">
    <property type="entry name" value="Periplasmic binding protein-like II"/>
    <property type="match status" value="1"/>
</dbReference>
<comment type="caution">
    <text evidence="5">The sequence shown here is derived from an EMBL/GenBank/DDBJ whole genome shotgun (WGS) entry which is preliminary data.</text>
</comment>
<dbReference type="Proteomes" id="UP001596091">
    <property type="component" value="Unassembled WGS sequence"/>
</dbReference>
<dbReference type="PIRSF" id="PIRSF002741">
    <property type="entry name" value="MppA"/>
    <property type="match status" value="1"/>
</dbReference>
<dbReference type="Gene3D" id="3.90.76.10">
    <property type="entry name" value="Dipeptide-binding Protein, Domain 1"/>
    <property type="match status" value="1"/>
</dbReference>
<dbReference type="Pfam" id="PF00496">
    <property type="entry name" value="SBP_bac_5"/>
    <property type="match status" value="1"/>
</dbReference>
<evidence type="ECO:0000256" key="1">
    <source>
        <dbReference type="ARBA" id="ARBA00005695"/>
    </source>
</evidence>
<evidence type="ECO:0000256" key="3">
    <source>
        <dbReference type="ARBA" id="ARBA00022729"/>
    </source>
</evidence>
<comment type="similarity">
    <text evidence="1">Belongs to the bacterial solute-binding protein 5 family.</text>
</comment>
<name>A0ABW1ELK5_9BACT</name>